<dbReference type="Proteomes" id="UP001497644">
    <property type="component" value="Chromosome 12"/>
</dbReference>
<feature type="region of interest" description="Disordered" evidence="1">
    <location>
        <begin position="1"/>
        <end position="48"/>
    </location>
</feature>
<feature type="compositionally biased region" description="Polar residues" evidence="1">
    <location>
        <begin position="1"/>
        <end position="16"/>
    </location>
</feature>
<sequence length="79" mass="8922">MRSIGSNGNDGFSSQKSLKRPHSRFVNAEESRNNSNNGESERKSSRPDYDWTKQYESMFVFGSSDLACTVSTDYSVDIQ</sequence>
<gene>
    <name evidence="2" type="ORF">LPLAT_LOCUS2908</name>
</gene>
<protein>
    <submittedName>
        <fullName evidence="2">Uncharacterized protein</fullName>
    </submittedName>
</protein>
<accession>A0AAV2NA83</accession>
<evidence type="ECO:0000256" key="1">
    <source>
        <dbReference type="SAM" id="MobiDB-lite"/>
    </source>
</evidence>
<reference evidence="2" key="1">
    <citation type="submission" date="2024-04" db="EMBL/GenBank/DDBJ databases">
        <authorList>
            <consortium name="Molecular Ecology Group"/>
        </authorList>
    </citation>
    <scope>NUCLEOTIDE SEQUENCE</scope>
</reference>
<evidence type="ECO:0000313" key="2">
    <source>
        <dbReference type="EMBL" id="CAL1676793.1"/>
    </source>
</evidence>
<name>A0AAV2NA83_9HYME</name>
<organism evidence="2 3">
    <name type="scientific">Lasius platythorax</name>
    <dbReference type="NCBI Taxonomy" id="488582"/>
    <lineage>
        <taxon>Eukaryota</taxon>
        <taxon>Metazoa</taxon>
        <taxon>Ecdysozoa</taxon>
        <taxon>Arthropoda</taxon>
        <taxon>Hexapoda</taxon>
        <taxon>Insecta</taxon>
        <taxon>Pterygota</taxon>
        <taxon>Neoptera</taxon>
        <taxon>Endopterygota</taxon>
        <taxon>Hymenoptera</taxon>
        <taxon>Apocrita</taxon>
        <taxon>Aculeata</taxon>
        <taxon>Formicoidea</taxon>
        <taxon>Formicidae</taxon>
        <taxon>Formicinae</taxon>
        <taxon>Lasius</taxon>
        <taxon>Lasius</taxon>
    </lineage>
</organism>
<dbReference type="EMBL" id="OZ034835">
    <property type="protein sequence ID" value="CAL1676793.1"/>
    <property type="molecule type" value="Genomic_DNA"/>
</dbReference>
<feature type="compositionally biased region" description="Basic and acidic residues" evidence="1">
    <location>
        <begin position="39"/>
        <end position="48"/>
    </location>
</feature>
<keyword evidence="3" id="KW-1185">Reference proteome</keyword>
<dbReference type="AlphaFoldDB" id="A0AAV2NA83"/>
<proteinExistence type="predicted"/>
<evidence type="ECO:0000313" key="3">
    <source>
        <dbReference type="Proteomes" id="UP001497644"/>
    </source>
</evidence>